<dbReference type="GO" id="GO:0016829">
    <property type="term" value="F:lyase activity"/>
    <property type="evidence" value="ECO:0007669"/>
    <property type="project" value="UniProtKB-KW"/>
</dbReference>
<dbReference type="PANTHER" id="PTHR43787:SF13">
    <property type="entry name" value="FEMO COFACTOR BIOSYNTHESIS PROTEIN NIFB"/>
    <property type="match status" value="1"/>
</dbReference>
<dbReference type="CDD" id="cd01335">
    <property type="entry name" value="Radical_SAM"/>
    <property type="match status" value="1"/>
</dbReference>
<dbReference type="InterPro" id="IPR000385">
    <property type="entry name" value="MoaA_NifB_PqqE_Fe-S-bd_CS"/>
</dbReference>
<evidence type="ECO:0000256" key="13">
    <source>
        <dbReference type="ARBA" id="ARBA00030926"/>
    </source>
</evidence>
<dbReference type="Proteomes" id="UP001272052">
    <property type="component" value="Unassembled WGS sequence"/>
</dbReference>
<evidence type="ECO:0000256" key="12">
    <source>
        <dbReference type="ARBA" id="ARBA00023239"/>
    </source>
</evidence>
<dbReference type="PANTHER" id="PTHR43787">
    <property type="entry name" value="FEMO COFACTOR BIOSYNTHESIS PROTEIN NIFB-RELATED"/>
    <property type="match status" value="1"/>
</dbReference>
<evidence type="ECO:0000256" key="8">
    <source>
        <dbReference type="ARBA" id="ARBA00022723"/>
    </source>
</evidence>
<dbReference type="EMBL" id="JAWDKC010000011">
    <property type="protein sequence ID" value="MDV0444977.1"/>
    <property type="molecule type" value="Genomic_DNA"/>
</dbReference>
<dbReference type="PROSITE" id="PS01305">
    <property type="entry name" value="MOAA_NIFB_PQQE"/>
    <property type="match status" value="1"/>
</dbReference>
<dbReference type="PROSITE" id="PS51918">
    <property type="entry name" value="RADICAL_SAM"/>
    <property type="match status" value="1"/>
</dbReference>
<evidence type="ECO:0000256" key="1">
    <source>
        <dbReference type="ARBA" id="ARBA00001966"/>
    </source>
</evidence>
<dbReference type="Pfam" id="PF04055">
    <property type="entry name" value="Radical_SAM"/>
    <property type="match status" value="1"/>
</dbReference>
<dbReference type="SFLD" id="SFLDG01067">
    <property type="entry name" value="SPASM/twitch_domain_containing"/>
    <property type="match status" value="1"/>
</dbReference>
<evidence type="ECO:0000256" key="4">
    <source>
        <dbReference type="ARBA" id="ARBA00006804"/>
    </source>
</evidence>
<comment type="pathway">
    <text evidence="3">Cofactor biosynthesis; Fe-Mo cofactor biosynthesis.</text>
</comment>
<keyword evidence="8" id="KW-0479">Metal-binding</keyword>
<comment type="function">
    <text evidence="2">Involved in the biosynthesis of the iron-molybdenum cofactor (FeMo-co or M-cluster) found in the dinitrogenase enzyme of the nitrogenase complex in nitrogen-fixing microorganisms. NifB catalyzes the crucial step of radical SAM-dependent carbide insertion that occurs concomitant with the insertion of a 9th sulfur and the rearrangement/coupling of two [4Fe-4S] clusters into a [8Fe-9S-C] cluster, the precursor to the M-cluster.</text>
</comment>
<dbReference type="SMART" id="SM00729">
    <property type="entry name" value="Elp3"/>
    <property type="match status" value="1"/>
</dbReference>
<evidence type="ECO:0000256" key="14">
    <source>
        <dbReference type="ARBA" id="ARBA00032102"/>
    </source>
</evidence>
<evidence type="ECO:0000256" key="6">
    <source>
        <dbReference type="ARBA" id="ARBA00022485"/>
    </source>
</evidence>
<dbReference type="InterPro" id="IPR007197">
    <property type="entry name" value="rSAM"/>
</dbReference>
<evidence type="ECO:0000259" key="15">
    <source>
        <dbReference type="PROSITE" id="PS51918"/>
    </source>
</evidence>
<evidence type="ECO:0000256" key="9">
    <source>
        <dbReference type="ARBA" id="ARBA00023004"/>
    </source>
</evidence>
<dbReference type="InterPro" id="IPR005980">
    <property type="entry name" value="Nase_CF_NifB"/>
</dbReference>
<dbReference type="InterPro" id="IPR058240">
    <property type="entry name" value="rSAM_sf"/>
</dbReference>
<dbReference type="SUPFAM" id="SSF102114">
    <property type="entry name" value="Radical SAM enzymes"/>
    <property type="match status" value="1"/>
</dbReference>
<dbReference type="Gene3D" id="3.20.20.70">
    <property type="entry name" value="Aldolase class I"/>
    <property type="match status" value="1"/>
</dbReference>
<dbReference type="SFLD" id="SFLDF00281">
    <property type="entry name" value="FeMo_cofactor_biosynthesis_pro"/>
    <property type="match status" value="1"/>
</dbReference>
<proteinExistence type="inferred from homology"/>
<sequence length="304" mass="33826">MILKSCMSDETRRKIAEHPCYSPEAQHKFGRLHLAVAPSCNIQCNYCDRKFDCVNESRPGVASEVLSPKNALERTEQILKQNPYISVIGIAGPGDPLDNDETFETFRFIRENFPDKTLCISTNGLLLPDRFDELQESNVETLTVTLNAIDPDIQKEIISMIYYNGEKYEGRAAAEILIENQLKGIKMAVAAGMTVKINTVLIPGINDKHIIEIAKKMNGLGVYIMNVMPLINQAAFADIVPPTDAERKAVQDACAPYVKQMKHCRQCRSDAYGLLGNDLSVEKKACGKELKTITASKKDGEIKE</sequence>
<dbReference type="SFLD" id="SFLDG01068">
    <property type="entry name" value="FeMo_cofactor_biosynthesis_pro"/>
    <property type="match status" value="1"/>
</dbReference>
<evidence type="ECO:0000256" key="7">
    <source>
        <dbReference type="ARBA" id="ARBA00022691"/>
    </source>
</evidence>
<evidence type="ECO:0000313" key="17">
    <source>
        <dbReference type="Proteomes" id="UP001272052"/>
    </source>
</evidence>
<reference evidence="16 17" key="1">
    <citation type="submission" date="2023-06" db="EMBL/GenBank/DDBJ databases">
        <title>Genome sequence of Methanimicrococcus sp. At1.</title>
        <authorList>
            <person name="Protasov E."/>
            <person name="Platt K."/>
            <person name="Poehlein A."/>
            <person name="Daniel R."/>
            <person name="Brune A."/>
        </authorList>
    </citation>
    <scope>NUCLEOTIDE SEQUENCE [LARGE SCALE GENOMIC DNA]</scope>
    <source>
        <strain evidence="16 17">At1</strain>
    </source>
</reference>
<keyword evidence="11" id="KW-0535">Nitrogen fixation</keyword>
<evidence type="ECO:0000313" key="16">
    <source>
        <dbReference type="EMBL" id="MDV0444977.1"/>
    </source>
</evidence>
<evidence type="ECO:0000256" key="5">
    <source>
        <dbReference type="ARBA" id="ARBA00021702"/>
    </source>
</evidence>
<keyword evidence="9" id="KW-0408">Iron</keyword>
<keyword evidence="12 16" id="KW-0456">Lyase</keyword>
<gene>
    <name evidence="16" type="primary">nifB</name>
    <name evidence="16" type="ORF">MmiAt1_05290</name>
</gene>
<dbReference type="SFLD" id="SFLDS00029">
    <property type="entry name" value="Radical_SAM"/>
    <property type="match status" value="2"/>
</dbReference>
<keyword evidence="7" id="KW-0949">S-adenosyl-L-methionine</keyword>
<keyword evidence="6" id="KW-0004">4Fe-4S</keyword>
<protein>
    <recommendedName>
        <fullName evidence="5">FeMo cofactor biosynthesis protein NifB</fullName>
    </recommendedName>
    <alternativeName>
        <fullName evidence="14">Nitrogenase cofactor maturase NifB</fullName>
    </alternativeName>
    <alternativeName>
        <fullName evidence="13">Radical SAM assemblase NifB</fullName>
    </alternativeName>
</protein>
<evidence type="ECO:0000256" key="11">
    <source>
        <dbReference type="ARBA" id="ARBA00023231"/>
    </source>
</evidence>
<evidence type="ECO:0000256" key="3">
    <source>
        <dbReference type="ARBA" id="ARBA00005155"/>
    </source>
</evidence>
<dbReference type="InterPro" id="IPR013785">
    <property type="entry name" value="Aldolase_TIM"/>
</dbReference>
<keyword evidence="17" id="KW-1185">Reference proteome</keyword>
<feature type="domain" description="Radical SAM core" evidence="15">
    <location>
        <begin position="26"/>
        <end position="270"/>
    </location>
</feature>
<organism evidence="16 17">
    <name type="scientific">Methanimicrococcus hacksteinii</name>
    <dbReference type="NCBI Taxonomy" id="3028293"/>
    <lineage>
        <taxon>Archaea</taxon>
        <taxon>Methanobacteriati</taxon>
        <taxon>Methanobacteriota</taxon>
        <taxon>Stenosarchaea group</taxon>
        <taxon>Methanomicrobia</taxon>
        <taxon>Methanosarcinales</taxon>
        <taxon>Methanosarcinaceae</taxon>
        <taxon>Methanimicrococcus</taxon>
    </lineage>
</organism>
<comment type="caution">
    <text evidence="16">The sequence shown here is derived from an EMBL/GenBank/DDBJ whole genome shotgun (WGS) entry which is preliminary data.</text>
</comment>
<name>A0ABU3VNJ1_9EURY</name>
<keyword evidence="10" id="KW-0411">Iron-sulfur</keyword>
<dbReference type="RefSeq" id="WP_420891269.1">
    <property type="nucleotide sequence ID" value="NZ_JAWDKC010000011.1"/>
</dbReference>
<dbReference type="NCBIfam" id="TIGR01290">
    <property type="entry name" value="nifB"/>
    <property type="match status" value="1"/>
</dbReference>
<accession>A0ABU3VNJ1</accession>
<evidence type="ECO:0000256" key="10">
    <source>
        <dbReference type="ARBA" id="ARBA00023014"/>
    </source>
</evidence>
<comment type="similarity">
    <text evidence="4">Belongs to the radical SAM superfamily. NifB family.</text>
</comment>
<evidence type="ECO:0000256" key="2">
    <source>
        <dbReference type="ARBA" id="ARBA00003522"/>
    </source>
</evidence>
<dbReference type="InterPro" id="IPR006638">
    <property type="entry name" value="Elp3/MiaA/NifB-like_rSAM"/>
</dbReference>
<comment type="cofactor">
    <cofactor evidence="1">
        <name>[4Fe-4S] cluster</name>
        <dbReference type="ChEBI" id="CHEBI:49883"/>
    </cofactor>
</comment>